<accession>A0A0H1RH98</accession>
<keyword evidence="4" id="KW-0808">Transferase</keyword>
<dbReference type="CDD" id="cd00570">
    <property type="entry name" value="GST_N_family"/>
    <property type="match status" value="1"/>
</dbReference>
<dbReference type="Gene3D" id="3.40.30.10">
    <property type="entry name" value="Glutaredoxin"/>
    <property type="match status" value="1"/>
</dbReference>
<dbReference type="EMBL" id="LCYG01000014">
    <property type="protein sequence ID" value="KLK94434.1"/>
    <property type="molecule type" value="Genomic_DNA"/>
</dbReference>
<dbReference type="SFLD" id="SFLDS00019">
    <property type="entry name" value="Glutathione_Transferase_(cytos"/>
    <property type="match status" value="1"/>
</dbReference>
<evidence type="ECO:0000259" key="2">
    <source>
        <dbReference type="PROSITE" id="PS50404"/>
    </source>
</evidence>
<keyword evidence="5" id="KW-1185">Reference proteome</keyword>
<evidence type="ECO:0000256" key="1">
    <source>
        <dbReference type="ARBA" id="ARBA00011738"/>
    </source>
</evidence>
<organism evidence="4 5">
    <name type="scientific">Microvirga vignae</name>
    <dbReference type="NCBI Taxonomy" id="1225564"/>
    <lineage>
        <taxon>Bacteria</taxon>
        <taxon>Pseudomonadati</taxon>
        <taxon>Pseudomonadota</taxon>
        <taxon>Alphaproteobacteria</taxon>
        <taxon>Hyphomicrobiales</taxon>
        <taxon>Methylobacteriaceae</taxon>
        <taxon>Microvirga</taxon>
    </lineage>
</organism>
<dbReference type="PATRIC" id="fig|1225564.3.peg.1098"/>
<dbReference type="STRING" id="1225564.AA309_04200"/>
<dbReference type="PANTHER" id="PTHR43969">
    <property type="entry name" value="GLUTATHIONE S TRANSFERASE D10, ISOFORM A-RELATED"/>
    <property type="match status" value="1"/>
</dbReference>
<dbReference type="InterPro" id="IPR004045">
    <property type="entry name" value="Glutathione_S-Trfase_N"/>
</dbReference>
<evidence type="ECO:0000259" key="3">
    <source>
        <dbReference type="PROSITE" id="PS50405"/>
    </source>
</evidence>
<reference evidence="4 5" key="1">
    <citation type="submission" date="2015-05" db="EMBL/GenBank/DDBJ databases">
        <title>Draft genome sequence of Microvirga vignae strain BR3299, a novel nitrogen fixing bacteria isolated from Brazil semi-aired region.</title>
        <authorList>
            <person name="Zilli J.E."/>
            <person name="Passos S.R."/>
            <person name="Leite J."/>
            <person name="Baldani J.I."/>
            <person name="Xavier G.R."/>
            <person name="Rumjaneck N.G."/>
            <person name="Simoes-Araujo J.L."/>
        </authorList>
    </citation>
    <scope>NUCLEOTIDE SEQUENCE [LARGE SCALE GENOMIC DNA]</scope>
    <source>
        <strain evidence="4 5">BR3299</strain>
    </source>
</reference>
<dbReference type="Pfam" id="PF00043">
    <property type="entry name" value="GST_C"/>
    <property type="match status" value="1"/>
</dbReference>
<dbReference type="Pfam" id="PF13417">
    <property type="entry name" value="GST_N_3"/>
    <property type="match status" value="1"/>
</dbReference>
<evidence type="ECO:0000313" key="5">
    <source>
        <dbReference type="Proteomes" id="UP000035489"/>
    </source>
</evidence>
<dbReference type="InterPro" id="IPR036249">
    <property type="entry name" value="Thioredoxin-like_sf"/>
</dbReference>
<dbReference type="GO" id="GO:0004364">
    <property type="term" value="F:glutathione transferase activity"/>
    <property type="evidence" value="ECO:0007669"/>
    <property type="project" value="TreeGrafter"/>
</dbReference>
<dbReference type="PANTHER" id="PTHR43969:SF9">
    <property type="entry name" value="GLUTATHIONE S TRANSFERASE D10, ISOFORM A-RELATED"/>
    <property type="match status" value="1"/>
</dbReference>
<dbReference type="PROSITE" id="PS50404">
    <property type="entry name" value="GST_NTER"/>
    <property type="match status" value="1"/>
</dbReference>
<dbReference type="SUPFAM" id="SSF47616">
    <property type="entry name" value="GST C-terminal domain-like"/>
    <property type="match status" value="1"/>
</dbReference>
<dbReference type="GO" id="GO:0006749">
    <property type="term" value="P:glutathione metabolic process"/>
    <property type="evidence" value="ECO:0007669"/>
    <property type="project" value="TreeGrafter"/>
</dbReference>
<dbReference type="InterPro" id="IPR040079">
    <property type="entry name" value="Glutathione_S-Trfase"/>
</dbReference>
<gene>
    <name evidence="4" type="ORF">AA309_04200</name>
</gene>
<dbReference type="AlphaFoldDB" id="A0A0H1RH98"/>
<feature type="domain" description="GST C-terminal" evidence="3">
    <location>
        <begin position="88"/>
        <end position="225"/>
    </location>
</feature>
<dbReference type="Proteomes" id="UP000035489">
    <property type="component" value="Unassembled WGS sequence"/>
</dbReference>
<dbReference type="RefSeq" id="WP_047187727.1">
    <property type="nucleotide sequence ID" value="NZ_LCYG01000014.1"/>
</dbReference>
<dbReference type="InterPro" id="IPR010987">
    <property type="entry name" value="Glutathione-S-Trfase_C-like"/>
</dbReference>
<comment type="subunit">
    <text evidence="1">Homodimer.</text>
</comment>
<dbReference type="PROSITE" id="PS50405">
    <property type="entry name" value="GST_CTER"/>
    <property type="match status" value="1"/>
</dbReference>
<protein>
    <submittedName>
        <fullName evidence="4">Glutathione S-transferase</fullName>
    </submittedName>
</protein>
<dbReference type="OrthoDB" id="9794721at2"/>
<dbReference type="CDD" id="cd00299">
    <property type="entry name" value="GST_C_family"/>
    <property type="match status" value="1"/>
</dbReference>
<dbReference type="InterPro" id="IPR036282">
    <property type="entry name" value="Glutathione-S-Trfase_C_sf"/>
</dbReference>
<name>A0A0H1RH98_9HYPH</name>
<dbReference type="SUPFAM" id="SSF52833">
    <property type="entry name" value="Thioredoxin-like"/>
    <property type="match status" value="1"/>
</dbReference>
<dbReference type="InterPro" id="IPR004046">
    <property type="entry name" value="GST_C"/>
</dbReference>
<comment type="caution">
    <text evidence="4">The sequence shown here is derived from an EMBL/GenBank/DDBJ whole genome shotgun (WGS) entry which is preliminary data.</text>
</comment>
<sequence>MATLHSYPFCPHSRFARLILAETNLEPDLVEEKPWDRRIPLLEVNPAGTLPLLVDDNGLAVPGARGIADYLDDVKGDALKDRRLLPQGLAQRVEVRRLLDWFLGKFHEEVSDYLATEKIYKRFMPIELGGGPPDMSAIRAARANVRYHLKYIGFLISKRNWLAGDQMTYADLAAAAHLSVVDYLGDVPWEEDETAKHWYARVKSRPSFRALLADRVPGMAPADHYDNLDF</sequence>
<feature type="domain" description="GST N-terminal" evidence="2">
    <location>
        <begin position="1"/>
        <end position="79"/>
    </location>
</feature>
<proteinExistence type="predicted"/>
<evidence type="ECO:0000313" key="4">
    <source>
        <dbReference type="EMBL" id="KLK94434.1"/>
    </source>
</evidence>
<dbReference type="Gene3D" id="1.20.1050.10">
    <property type="match status" value="1"/>
</dbReference>